<dbReference type="Gene3D" id="1.10.3450.40">
    <property type="entry name" value="Signal recognition particle, SRP68 subunit, RNA-binding domain"/>
    <property type="match status" value="1"/>
</dbReference>
<evidence type="ECO:0000313" key="12">
    <source>
        <dbReference type="EMBL" id="KDQ54954.1"/>
    </source>
</evidence>
<dbReference type="HOGENOM" id="CLU_018649_0_1_1"/>
<dbReference type="FunCoup" id="A0A067PJJ8">
    <property type="interactions" value="657"/>
</dbReference>
<keyword evidence="6 10" id="KW-0733">Signal recognition particle</keyword>
<evidence type="ECO:0000256" key="1">
    <source>
        <dbReference type="ARBA" id="ARBA00004496"/>
    </source>
</evidence>
<organism evidence="12 13">
    <name type="scientific">Jaapia argillacea MUCL 33604</name>
    <dbReference type="NCBI Taxonomy" id="933084"/>
    <lineage>
        <taxon>Eukaryota</taxon>
        <taxon>Fungi</taxon>
        <taxon>Dikarya</taxon>
        <taxon>Basidiomycota</taxon>
        <taxon>Agaricomycotina</taxon>
        <taxon>Agaricomycetes</taxon>
        <taxon>Agaricomycetidae</taxon>
        <taxon>Jaapiales</taxon>
        <taxon>Jaapiaceae</taxon>
        <taxon>Jaapia</taxon>
    </lineage>
</organism>
<keyword evidence="5 10" id="KW-0694">RNA-binding</keyword>
<dbReference type="GO" id="GO:0005047">
    <property type="term" value="F:signal recognition particle binding"/>
    <property type="evidence" value="ECO:0007669"/>
    <property type="project" value="InterPro"/>
</dbReference>
<evidence type="ECO:0000256" key="9">
    <source>
        <dbReference type="ARBA" id="ARBA00029498"/>
    </source>
</evidence>
<dbReference type="EMBL" id="KL197727">
    <property type="protein sequence ID" value="KDQ54954.1"/>
    <property type="molecule type" value="Genomic_DNA"/>
</dbReference>
<dbReference type="GO" id="GO:0005786">
    <property type="term" value="C:signal recognition particle, endoplasmic reticulum targeting"/>
    <property type="evidence" value="ECO:0007669"/>
    <property type="project" value="UniProtKB-KW"/>
</dbReference>
<dbReference type="STRING" id="933084.A0A067PJJ8"/>
<feature type="region of interest" description="Disordered" evidence="11">
    <location>
        <begin position="294"/>
        <end position="320"/>
    </location>
</feature>
<evidence type="ECO:0000256" key="3">
    <source>
        <dbReference type="ARBA" id="ARBA00009352"/>
    </source>
</evidence>
<dbReference type="InterPro" id="IPR034652">
    <property type="entry name" value="SRP68-RBD"/>
</dbReference>
<comment type="subcellular location">
    <subcellularLocation>
        <location evidence="1 10">Cytoplasm</location>
    </subcellularLocation>
    <subcellularLocation>
        <location evidence="2">Nucleus</location>
        <location evidence="2">Nucleolus</location>
    </subcellularLocation>
</comment>
<keyword evidence="13" id="KW-1185">Reference proteome</keyword>
<dbReference type="CDD" id="cd15481">
    <property type="entry name" value="SRP68-RBD"/>
    <property type="match status" value="1"/>
</dbReference>
<dbReference type="InterPro" id="IPR026258">
    <property type="entry name" value="SRP68"/>
</dbReference>
<dbReference type="Proteomes" id="UP000027265">
    <property type="component" value="Unassembled WGS sequence"/>
</dbReference>
<protein>
    <recommendedName>
        <fullName evidence="9 10">Signal recognition particle subunit SRP68</fullName>
        <shortName evidence="10">SRP68</shortName>
    </recommendedName>
</protein>
<evidence type="ECO:0000256" key="2">
    <source>
        <dbReference type="ARBA" id="ARBA00004604"/>
    </source>
</evidence>
<dbReference type="GO" id="GO:0005730">
    <property type="term" value="C:nucleolus"/>
    <property type="evidence" value="ECO:0007669"/>
    <property type="project" value="UniProtKB-SubCell"/>
</dbReference>
<accession>A0A067PJJ8</accession>
<dbReference type="InParanoid" id="A0A067PJJ8"/>
<keyword evidence="7" id="KW-0539">Nucleus</keyword>
<dbReference type="PANTHER" id="PTHR12860:SF0">
    <property type="entry name" value="SIGNAL RECOGNITION PARTICLE SUBUNIT SRP68"/>
    <property type="match status" value="1"/>
</dbReference>
<comment type="similarity">
    <text evidence="3 10">Belongs to the SRP68 family.</text>
</comment>
<name>A0A067PJJ8_9AGAM</name>
<keyword evidence="8 10" id="KW-0687">Ribonucleoprotein</keyword>
<dbReference type="GO" id="GO:0006614">
    <property type="term" value="P:SRP-dependent cotranslational protein targeting to membrane"/>
    <property type="evidence" value="ECO:0007669"/>
    <property type="project" value="InterPro"/>
</dbReference>
<feature type="region of interest" description="Disordered" evidence="11">
    <location>
        <begin position="584"/>
        <end position="633"/>
    </location>
</feature>
<dbReference type="PIRSF" id="PIRSF038995">
    <property type="entry name" value="SRP68"/>
    <property type="match status" value="1"/>
</dbReference>
<proteinExistence type="inferred from homology"/>
<reference evidence="13" key="1">
    <citation type="journal article" date="2014" name="Proc. Natl. Acad. Sci. U.S.A.">
        <title>Extensive sampling of basidiomycete genomes demonstrates inadequacy of the white-rot/brown-rot paradigm for wood decay fungi.</title>
        <authorList>
            <person name="Riley R."/>
            <person name="Salamov A.A."/>
            <person name="Brown D.W."/>
            <person name="Nagy L.G."/>
            <person name="Floudas D."/>
            <person name="Held B.W."/>
            <person name="Levasseur A."/>
            <person name="Lombard V."/>
            <person name="Morin E."/>
            <person name="Otillar R."/>
            <person name="Lindquist E.A."/>
            <person name="Sun H."/>
            <person name="LaButti K.M."/>
            <person name="Schmutz J."/>
            <person name="Jabbour D."/>
            <person name="Luo H."/>
            <person name="Baker S.E."/>
            <person name="Pisabarro A.G."/>
            <person name="Walton J.D."/>
            <person name="Blanchette R.A."/>
            <person name="Henrissat B."/>
            <person name="Martin F."/>
            <person name="Cullen D."/>
            <person name="Hibbett D.S."/>
            <person name="Grigoriev I.V."/>
        </authorList>
    </citation>
    <scope>NUCLEOTIDE SEQUENCE [LARGE SCALE GENOMIC DNA]</scope>
    <source>
        <strain evidence="13">MUCL 33604</strain>
    </source>
</reference>
<sequence length="645" mass="71630">MTDSKAPVAFRALQLANEQRTAYGLRYNDFTRYRKHCANRTHRIRSSLKMTHGKGREFKKLPPITQDNIKDGHLQLLLFESERAWAYSQELIASSLQPANENQSSTLRHSATGRFRRAVHWSTELLSHCQALHASSRMSARDLLEATAYTLILNGRFLRYRDEFEDGLIQLSVARSLLDEMASQASTSRDQALATLFADEVGPEIRYCAHELGRSKAYDIDGIVGEISTKHKNELVEGYDALVQKLKRESLDGGKGEAQRRLRDIVWEGEPVPVRNPELVDVILKVQEAETVLDESAGGKSDDAPKGDAKRGKQSHGSRSKRGVAAYDAILLALSDAEDVARKLVEAQQLSGASSTGSVAGTRDIHFLHAYIIYQLLSRRIQRDLLLINALFSSQHAQNARASSMTQKKLSSTKKPQKEQVDARLYPAVVKLLDTILQSLEQMRTLSIVDESPDLATAVEGRILYTRARRSLFLSRCYAAVKKYAESLTLTQQSQLHLRETSTILSTSDSDPISFGTPAFYPLTTDLIDSLEADVALDALQFKNSWFAYNGGSINPESSKAHKKPLFFDIALNYVQLDMDRLQERAGKKSAPPKSAVSTPAPVAPEKKPVTRAKAEEVERAATPEPQAAARGGLTSLLGGWWGRK</sequence>
<evidence type="ECO:0000256" key="11">
    <source>
        <dbReference type="SAM" id="MobiDB-lite"/>
    </source>
</evidence>
<evidence type="ECO:0000256" key="7">
    <source>
        <dbReference type="ARBA" id="ARBA00023242"/>
    </source>
</evidence>
<evidence type="ECO:0000313" key="13">
    <source>
        <dbReference type="Proteomes" id="UP000027265"/>
    </source>
</evidence>
<dbReference type="GO" id="GO:0008312">
    <property type="term" value="F:7S RNA binding"/>
    <property type="evidence" value="ECO:0007669"/>
    <property type="project" value="InterPro"/>
</dbReference>
<keyword evidence="4 10" id="KW-0963">Cytoplasm</keyword>
<dbReference type="OrthoDB" id="10255118at2759"/>
<dbReference type="PANTHER" id="PTHR12860">
    <property type="entry name" value="SIGNAL RECOGNITION PARTICLE 68 KDA PROTEIN"/>
    <property type="match status" value="1"/>
</dbReference>
<feature type="compositionally biased region" description="Basic and acidic residues" evidence="11">
    <location>
        <begin position="300"/>
        <end position="311"/>
    </location>
</feature>
<gene>
    <name evidence="12" type="ORF">JAAARDRAFT_354914</name>
</gene>
<evidence type="ECO:0000256" key="5">
    <source>
        <dbReference type="ARBA" id="ARBA00022884"/>
    </source>
</evidence>
<feature type="compositionally biased region" description="Basic and acidic residues" evidence="11">
    <location>
        <begin position="605"/>
        <end position="622"/>
    </location>
</feature>
<dbReference type="InterPro" id="IPR038253">
    <property type="entry name" value="SRP68_N_sf"/>
</dbReference>
<dbReference type="AlphaFoldDB" id="A0A067PJJ8"/>
<evidence type="ECO:0000256" key="4">
    <source>
        <dbReference type="ARBA" id="ARBA00022490"/>
    </source>
</evidence>
<evidence type="ECO:0000256" key="8">
    <source>
        <dbReference type="ARBA" id="ARBA00023274"/>
    </source>
</evidence>
<dbReference type="GO" id="GO:0030942">
    <property type="term" value="F:endoplasmic reticulum signal peptide binding"/>
    <property type="evidence" value="ECO:0007669"/>
    <property type="project" value="InterPro"/>
</dbReference>
<evidence type="ECO:0000256" key="10">
    <source>
        <dbReference type="PIRNR" id="PIRNR038995"/>
    </source>
</evidence>
<evidence type="ECO:0000256" key="6">
    <source>
        <dbReference type="ARBA" id="ARBA00023135"/>
    </source>
</evidence>
<comment type="function">
    <text evidence="10">Component of the signal recognition particle (SRP) complex, a ribonucleoprotein complex that mediates the cotranslational targeting of secretory and membrane proteins to the endoplasmic reticulum (ER). The SRP complex interacts with the signal sequence in nascent secretory and membrane proteins and directs them to the membrane of the ER.</text>
</comment>
<dbReference type="Pfam" id="PF16969">
    <property type="entry name" value="SRP68"/>
    <property type="match status" value="1"/>
</dbReference>